<reference evidence="2" key="1">
    <citation type="submission" date="2016-11" db="EMBL/GenBank/DDBJ databases">
        <authorList>
            <person name="Varghese N."/>
            <person name="Submissions S."/>
        </authorList>
    </citation>
    <scope>NUCLEOTIDE SEQUENCE [LARGE SCALE GENOMIC DNA]</scope>
    <source>
        <strain evidence="2">ACAM 48</strain>
    </source>
</reference>
<keyword evidence="2" id="KW-1185">Reference proteome</keyword>
<evidence type="ECO:0008006" key="3">
    <source>
        <dbReference type="Google" id="ProtNLM"/>
    </source>
</evidence>
<dbReference type="STRING" id="143223.SAMN05878281_1342"/>
<dbReference type="PROSITE" id="PS51257">
    <property type="entry name" value="PROKAR_LIPOPROTEIN"/>
    <property type="match status" value="1"/>
</dbReference>
<protein>
    <recommendedName>
        <fullName evidence="3">Lipoprotein</fullName>
    </recommendedName>
</protein>
<evidence type="ECO:0000313" key="2">
    <source>
        <dbReference type="Proteomes" id="UP000190235"/>
    </source>
</evidence>
<evidence type="ECO:0000313" key="1">
    <source>
        <dbReference type="EMBL" id="SHM62758.1"/>
    </source>
</evidence>
<sequence length="133" mass="15049">MLHRFILLIGIILFTFSCGKEDETECNGICTEEFRSINIEIANAEENPVVLDSIALTDITNNREIDLNSTENAGNGFYSIFNDNLVPEYKNEEINLLFKGFQEGNLILEQEYKVGADCCHVYHISGPLKIQLD</sequence>
<gene>
    <name evidence="1" type="ORF">SAMN05878281_1342</name>
</gene>
<dbReference type="EMBL" id="LT670848">
    <property type="protein sequence ID" value="SHM62758.1"/>
    <property type="molecule type" value="Genomic_DNA"/>
</dbReference>
<organism evidence="1 2">
    <name type="scientific">Salegentibacter salegens</name>
    <dbReference type="NCBI Taxonomy" id="143223"/>
    <lineage>
        <taxon>Bacteria</taxon>
        <taxon>Pseudomonadati</taxon>
        <taxon>Bacteroidota</taxon>
        <taxon>Flavobacteriia</taxon>
        <taxon>Flavobacteriales</taxon>
        <taxon>Flavobacteriaceae</taxon>
        <taxon>Salegentibacter</taxon>
    </lineage>
</organism>
<proteinExistence type="predicted"/>
<name>A0A1M7KBY2_9FLAO</name>
<dbReference type="Proteomes" id="UP000190235">
    <property type="component" value="Chromosome I"/>
</dbReference>
<accession>A0A1M7KBY2</accession>
<dbReference type="OrthoDB" id="1165032at2"/>
<dbReference type="AlphaFoldDB" id="A0A1M7KBY2"/>
<dbReference type="RefSeq" id="WP_079734536.1">
    <property type="nucleotide sequence ID" value="NZ_LT670848.1"/>
</dbReference>